<dbReference type="AlphaFoldDB" id="D9PK70"/>
<evidence type="ECO:0000256" key="2">
    <source>
        <dbReference type="ARBA" id="ARBA00023000"/>
    </source>
</evidence>
<dbReference type="GO" id="GO:0016539">
    <property type="term" value="P:intein-mediated protein splicing"/>
    <property type="evidence" value="ECO:0007669"/>
    <property type="project" value="InterPro"/>
</dbReference>
<protein>
    <submittedName>
        <fullName evidence="4">Protein containing Hedgehog/intein hint domain, C-terminal domain</fullName>
    </submittedName>
</protein>
<dbReference type="InterPro" id="IPR030934">
    <property type="entry name" value="Intein_C"/>
</dbReference>
<dbReference type="InterPro" id="IPR006142">
    <property type="entry name" value="INTEIN"/>
</dbReference>
<sequence>MCDGGHRLRRRRRKQRFNSDDLEAIRAGKHFLGEDTTYVYDEVMIKDVCPGDEIASMDPITGELVYARVNGLMNMGKQELVELTTQTGRSIKTTENHPYFARGRYGDDDTLRNGEPTHQKLYKFEVDQSIRIEEYSKDSVVAIGNSEHTYTVIVPHTLKQSFRRMCDDAPKHSAPTLFALSIVYAIRTSRMRVHELVIDVEYPEYEDIITEVIRNALPSLHIHFKQIGKKSPAHYAAYGVYKKQKNADCVAKSDLVEETENALPTGTHSHIRRTIRSRTWAPLDAHSMANDGESVKHVDAIVENGHWTLAGNIQAGRMIAVVYGNKIVWERVISVKHLPPQRVYDVEIEGTRNFIGNDIVAHNTYLQDKLGIGTSTHDANLTVEGEEGQTNSLFTLASSTGASLLSVSNLGALSLTSGATTTANNGINITDGCYAVNGVCVGSDIVSSQWDDVSGGINYAGGNVGIGTTTPLALLTVGSSTPTRLLASERYNSGYIAGALEVAGMSYLGGGFMSYASSTVLGNFTVTGTSTVMGNLGIGTTSP</sequence>
<comment type="caution">
    <text evidence="4">The sequence shown here is derived from an EMBL/GenBank/DDBJ whole genome shotgun (WGS) entry which is preliminary data.</text>
</comment>
<accession>D9PK70</accession>
<name>D9PK70_9ZZZZ</name>
<dbReference type="SMART" id="SM00305">
    <property type="entry name" value="HintC"/>
    <property type="match status" value="1"/>
</dbReference>
<evidence type="ECO:0000256" key="1">
    <source>
        <dbReference type="ARBA" id="ARBA00022813"/>
    </source>
</evidence>
<organism evidence="4">
    <name type="scientific">sediment metagenome</name>
    <dbReference type="NCBI Taxonomy" id="749907"/>
    <lineage>
        <taxon>unclassified sequences</taxon>
        <taxon>metagenomes</taxon>
        <taxon>ecological metagenomes</taxon>
    </lineage>
</organism>
<keyword evidence="1" id="KW-0068">Autocatalytic cleavage</keyword>
<dbReference type="EMBL" id="ADZX01000584">
    <property type="protein sequence ID" value="EFK96045.1"/>
    <property type="molecule type" value="Genomic_DNA"/>
</dbReference>
<feature type="domain" description="Hint" evidence="3">
    <location>
        <begin position="324"/>
        <end position="369"/>
    </location>
</feature>
<dbReference type="SUPFAM" id="SSF51294">
    <property type="entry name" value="Hedgehog/intein (Hint) domain"/>
    <property type="match status" value="2"/>
</dbReference>
<keyword evidence="2" id="KW-0651">Protein splicing</keyword>
<evidence type="ECO:0000259" key="3">
    <source>
        <dbReference type="SMART" id="SM00305"/>
    </source>
</evidence>
<dbReference type="InterPro" id="IPR036844">
    <property type="entry name" value="Hint_dom_sf"/>
</dbReference>
<dbReference type="PRINTS" id="PR00379">
    <property type="entry name" value="INTEIN"/>
</dbReference>
<dbReference type="InterPro" id="IPR003586">
    <property type="entry name" value="Hint_dom_C"/>
</dbReference>
<dbReference type="Pfam" id="PF14890">
    <property type="entry name" value="Intein_splicing"/>
    <property type="match status" value="1"/>
</dbReference>
<reference evidence="4" key="1">
    <citation type="submission" date="2010-07" db="EMBL/GenBank/DDBJ databases">
        <authorList>
            <consortium name="CONSOLIDER consortium CSD2007-00005"/>
            <person name="Guazzaroni M.-E."/>
            <person name="Richter M."/>
            <person name="Garcia-Salamanca A."/>
            <person name="Yarza P."/>
            <person name="Ferrer M."/>
        </authorList>
    </citation>
    <scope>NUCLEOTIDE SEQUENCE</scope>
</reference>
<feature type="non-terminal residue" evidence="4">
    <location>
        <position position="543"/>
    </location>
</feature>
<evidence type="ECO:0000313" key="4">
    <source>
        <dbReference type="EMBL" id="EFK96045.1"/>
    </source>
</evidence>
<reference evidence="4" key="2">
    <citation type="journal article" date="2011" name="Microb. Ecol.">
        <title>Taxonomic and Functional Metagenomic Profiling of the Microbial Community in the Anoxic Sediment of a Sub-saline Shallow Lake (Laguna de Carrizo, Central Spain).</title>
        <authorList>
            <person name="Ferrer M."/>
            <person name="Guazzaroni M.E."/>
            <person name="Richter M."/>
            <person name="Garcia-Salamanca A."/>
            <person name="Yarza P."/>
            <person name="Suarez-Suarez A."/>
            <person name="Solano J."/>
            <person name="Alcaide M."/>
            <person name="van Dillewijn P."/>
            <person name="Molina-Henares M.A."/>
            <person name="Lopez-Cortes N."/>
            <person name="Al-Ramahi Y."/>
            <person name="Guerrero C."/>
            <person name="Acosta A."/>
            <person name="de Eugenio L.I."/>
            <person name="Martinez V."/>
            <person name="Marques S."/>
            <person name="Rojo F."/>
            <person name="Santero E."/>
            <person name="Genilloud O."/>
            <person name="Perez-Perez J."/>
            <person name="Rossello-Mora R."/>
            <person name="Ramos J.L."/>
        </authorList>
    </citation>
    <scope>NUCLEOTIDE SEQUENCE</scope>
</reference>
<dbReference type="PROSITE" id="PS50818">
    <property type="entry name" value="INTEIN_C_TER"/>
    <property type="match status" value="1"/>
</dbReference>
<dbReference type="CDD" id="cd00081">
    <property type="entry name" value="Hint"/>
    <property type="match status" value="1"/>
</dbReference>
<dbReference type="Gene3D" id="2.170.16.10">
    <property type="entry name" value="Hedgehog/Intein (Hint) domain"/>
    <property type="match status" value="2"/>
</dbReference>
<gene>
    <name evidence="4" type="ORF">LDC_1935</name>
</gene>
<proteinExistence type="predicted"/>
<dbReference type="NCBIfam" id="TIGR01443">
    <property type="entry name" value="intein_Cterm"/>
    <property type="match status" value="1"/>
</dbReference>